<dbReference type="AlphaFoldDB" id="A0A1W5DBD5"/>
<keyword evidence="3" id="KW-1185">Reference proteome</keyword>
<keyword evidence="1" id="KW-0732">Signal</keyword>
<protein>
    <submittedName>
        <fullName evidence="2">Uncharacterized protein</fullName>
    </submittedName>
</protein>
<accession>A0A1W5DBD5</accession>
<dbReference type="Proteomes" id="UP000192927">
    <property type="component" value="Unassembled WGS sequence"/>
</dbReference>
<evidence type="ECO:0000313" key="3">
    <source>
        <dbReference type="Proteomes" id="UP000192927"/>
    </source>
</evidence>
<proteinExistence type="predicted"/>
<organism evidence="2 3">
    <name type="scientific">Lasallia pustulata</name>
    <dbReference type="NCBI Taxonomy" id="136370"/>
    <lineage>
        <taxon>Eukaryota</taxon>
        <taxon>Fungi</taxon>
        <taxon>Dikarya</taxon>
        <taxon>Ascomycota</taxon>
        <taxon>Pezizomycotina</taxon>
        <taxon>Lecanoromycetes</taxon>
        <taxon>OSLEUM clade</taxon>
        <taxon>Umbilicariomycetidae</taxon>
        <taxon>Umbilicariales</taxon>
        <taxon>Umbilicariaceae</taxon>
        <taxon>Lasallia</taxon>
    </lineage>
</organism>
<dbReference type="EMBL" id="FWEW01003727">
    <property type="protein sequence ID" value="SLM40464.1"/>
    <property type="molecule type" value="Genomic_DNA"/>
</dbReference>
<feature type="signal peptide" evidence="1">
    <location>
        <begin position="1"/>
        <end position="24"/>
    </location>
</feature>
<evidence type="ECO:0000256" key="1">
    <source>
        <dbReference type="SAM" id="SignalP"/>
    </source>
</evidence>
<evidence type="ECO:0000313" key="2">
    <source>
        <dbReference type="EMBL" id="SLM40464.1"/>
    </source>
</evidence>
<name>A0A1W5DBD5_9LECA</name>
<feature type="chain" id="PRO_5013139772" evidence="1">
    <location>
        <begin position="25"/>
        <end position="287"/>
    </location>
</feature>
<sequence length="287" mass="31164">MAHLLTKLLCCCAVFVAFINPTWSLNYQKRNLQTITAIYNRTVYPANLAFLQNGTGSVPAGLFNPNASGRVSPVGNFSGFQESTEYFFALAPVPRAPTYVAFTKAQIVEFTSGCPDVAASVVYFTNSVVNATAADNGKYITTLKQVAFWKFDREGAVLYYDAWIPNLAPYNAIQTTTLTPQVEAGEIEQLCGAVQQECVGGNTQYNSTADCVRTLSGKPFGDWDEVWGDNVVCRQVHAILAAVDPVVHCPHVGPTGGGKCVNEPYNEGYFDDEALFGSPEGQTFMCK</sequence>
<reference evidence="3" key="1">
    <citation type="submission" date="2017-03" db="EMBL/GenBank/DDBJ databases">
        <authorList>
            <person name="Sharma R."/>
            <person name="Thines M."/>
        </authorList>
    </citation>
    <scope>NUCLEOTIDE SEQUENCE [LARGE SCALE GENOMIC DNA]</scope>
</reference>